<dbReference type="SUPFAM" id="SSF50969">
    <property type="entry name" value="YVTN repeat-like/Quinoprotein amine dehydrogenase"/>
    <property type="match status" value="1"/>
</dbReference>
<dbReference type="Proteomes" id="UP000818624">
    <property type="component" value="Chromosome 2"/>
</dbReference>
<protein>
    <recommendedName>
        <fullName evidence="2">RSE1/DDB1/CPSF1 C-terminal domain-containing protein</fullName>
    </recommendedName>
</protein>
<sequence length="1059" mass="110519">MPDAHTQQLEPVPWGAPRKAPPPSDAPAEYRSPIAPGRHKRPAAVGQRIDAAEIDARERAWLQDPLVHAHVPLPVDDARTAHLLCAVPAEAGGGVLVFCETSIVYVPPPTAPAPARARGGARSAKEKRRMSAGKGAHTEGAQRPRGAPKRRKVPGADTDTSEGDVADDGARSELSDVALALTQLVHLRVGRPMTVASATVLDDAARDGATEVLLGTADGTLYVLKLEWPASDAHGGGPPGARARGVARMHLRRVGRSSVPSGPQGLTPLGERFVHISSALGDAALVHVDDAVAEVYRWANLAPIVDLAVEHGADDARTTRAQRRVVTCSGAGPTCSVRVFWNGVVTTEVAQIGVEACLGVDAVDTYTPDAVTAYLVLRFAAHTQVLDCTHCMADATDAFRARGAPLDERAVCVQSVRAAAPAWVLVTRRAVAAVLPDTCAVWTPADGAEIVAADAREDGEVLVGVQGGDVVLLALHDGTWSVRASHRLAADVAAVALPDAEAAPLALVSVWDPPALVALSVPDLAPRAFGDAPRHALDALGVSLCPHTFAPGAPTYVLVGLATGAVEAYTLAHAGAPLHHVHTLHVGSGAAHLATAHTRSIVAFGEQAYAMSLHGERLQYSALRYTHLRAIAPLVLPSADGTAHVPLVAALTHDALHVFSVDDLNGTDVRTVDLGADQPTAIAAHGSAGAYVVTTWPALDAERGAEACGAVRIVRPAESALGAPLRLLRSERPNCVAVATLQRRTLVLVGTGFVRADEEETSAGRLLGLEAAPDGTLVPVFALDVPGNVYGVAPAAGHIAAAINAQVHTYAFDAAADSVALVSRWGCAFVASSLAMAPDGRTLVVGDAMRSLTVLAVSDTGALTELARDLDPYWTTAVAAYDVARQQYLGADIAMNLFVTARVPTPVQDEWGHVMRRTAAFHYGDMINRFVPSPSAATDDVQPRAQIGTAGGAIGVACEVEDELSALLDVVQQSLAQEAAVPGAIPWDEWRTLRTDHRTAPPRGVLDGALLRIFATCTPAQRERVVAVASHLARKKERGAAPISTDAVLRALDRITMVG</sequence>
<feature type="region of interest" description="Disordered" evidence="1">
    <location>
        <begin position="108"/>
        <end position="169"/>
    </location>
</feature>
<keyword evidence="4" id="KW-1185">Reference proteome</keyword>
<proteinExistence type="predicted"/>
<name>A0ABY8ERP1_MALFU</name>
<accession>A0ABY8ERP1</accession>
<organism evidence="3 4">
    <name type="scientific">Malassezia furfur</name>
    <name type="common">Pityriasis versicolor infection agent</name>
    <name type="synonym">Pityrosporum furfur</name>
    <dbReference type="NCBI Taxonomy" id="55194"/>
    <lineage>
        <taxon>Eukaryota</taxon>
        <taxon>Fungi</taxon>
        <taxon>Dikarya</taxon>
        <taxon>Basidiomycota</taxon>
        <taxon>Ustilaginomycotina</taxon>
        <taxon>Malasseziomycetes</taxon>
        <taxon>Malasseziales</taxon>
        <taxon>Malasseziaceae</taxon>
        <taxon>Malassezia</taxon>
    </lineage>
</organism>
<evidence type="ECO:0000313" key="4">
    <source>
        <dbReference type="Proteomes" id="UP000818624"/>
    </source>
</evidence>
<gene>
    <name evidence="3" type="ORF">GLX27_002286</name>
</gene>
<evidence type="ECO:0000256" key="1">
    <source>
        <dbReference type="SAM" id="MobiDB-lite"/>
    </source>
</evidence>
<dbReference type="Pfam" id="PF03178">
    <property type="entry name" value="CPSF_A"/>
    <property type="match status" value="1"/>
</dbReference>
<feature type="region of interest" description="Disordered" evidence="1">
    <location>
        <begin position="1"/>
        <end position="44"/>
    </location>
</feature>
<dbReference type="InterPro" id="IPR050358">
    <property type="entry name" value="RSE1/DDB1/CFT1"/>
</dbReference>
<dbReference type="PANTHER" id="PTHR10644">
    <property type="entry name" value="DNA REPAIR/RNA PROCESSING CPSF FAMILY"/>
    <property type="match status" value="1"/>
</dbReference>
<dbReference type="InterPro" id="IPR011044">
    <property type="entry name" value="Quino_amine_DH_bsu"/>
</dbReference>
<evidence type="ECO:0000259" key="2">
    <source>
        <dbReference type="Pfam" id="PF03178"/>
    </source>
</evidence>
<reference evidence="3 4" key="1">
    <citation type="journal article" date="2020" name="Elife">
        <title>Loss of centromere function drives karyotype evolution in closely related Malassezia species.</title>
        <authorList>
            <person name="Sankaranarayanan S.R."/>
            <person name="Ianiri G."/>
            <person name="Coelho M.A."/>
            <person name="Reza M.H."/>
            <person name="Thimmappa B.C."/>
            <person name="Ganguly P."/>
            <person name="Vadnala R.N."/>
            <person name="Sun S."/>
            <person name="Siddharthan R."/>
            <person name="Tellgren-Roth C."/>
            <person name="Dawson T.L."/>
            <person name="Heitman J."/>
            <person name="Sanyal K."/>
        </authorList>
    </citation>
    <scope>NUCLEOTIDE SEQUENCE [LARGE SCALE GENOMIC DNA]</scope>
    <source>
        <strain evidence="3">CBS14141</strain>
    </source>
</reference>
<feature type="compositionally biased region" description="Low complexity" evidence="1">
    <location>
        <begin position="113"/>
        <end position="122"/>
    </location>
</feature>
<dbReference type="Gene3D" id="2.130.10.10">
    <property type="entry name" value="YVTN repeat-like/Quinoprotein amine dehydrogenase"/>
    <property type="match status" value="2"/>
</dbReference>
<feature type="domain" description="RSE1/DDB1/CPSF1 C-terminal" evidence="2">
    <location>
        <begin position="711"/>
        <end position="1015"/>
    </location>
</feature>
<dbReference type="InterPro" id="IPR015943">
    <property type="entry name" value="WD40/YVTN_repeat-like_dom_sf"/>
</dbReference>
<evidence type="ECO:0000313" key="3">
    <source>
        <dbReference type="EMBL" id="WFD47634.1"/>
    </source>
</evidence>
<dbReference type="InterPro" id="IPR004871">
    <property type="entry name" value="RSE1/DDB1/CPSF1_C"/>
</dbReference>
<dbReference type="Gene3D" id="1.10.150.910">
    <property type="match status" value="1"/>
</dbReference>
<dbReference type="EMBL" id="CP046235">
    <property type="protein sequence ID" value="WFD47634.1"/>
    <property type="molecule type" value="Genomic_DNA"/>
</dbReference>